<organism evidence="1 2">
    <name type="scientific">Melipona quadrifasciata</name>
    <dbReference type="NCBI Taxonomy" id="166423"/>
    <lineage>
        <taxon>Eukaryota</taxon>
        <taxon>Metazoa</taxon>
        <taxon>Ecdysozoa</taxon>
        <taxon>Arthropoda</taxon>
        <taxon>Hexapoda</taxon>
        <taxon>Insecta</taxon>
        <taxon>Pterygota</taxon>
        <taxon>Neoptera</taxon>
        <taxon>Endopterygota</taxon>
        <taxon>Hymenoptera</taxon>
        <taxon>Apocrita</taxon>
        <taxon>Aculeata</taxon>
        <taxon>Apoidea</taxon>
        <taxon>Anthophila</taxon>
        <taxon>Apidae</taxon>
        <taxon>Melipona</taxon>
    </lineage>
</organism>
<dbReference type="Proteomes" id="UP000053105">
    <property type="component" value="Unassembled WGS sequence"/>
</dbReference>
<reference evidence="1 2" key="1">
    <citation type="submission" date="2015-07" db="EMBL/GenBank/DDBJ databases">
        <title>The genome of Melipona quadrifasciata.</title>
        <authorList>
            <person name="Pan H."/>
            <person name="Kapheim K."/>
        </authorList>
    </citation>
    <scope>NUCLEOTIDE SEQUENCE [LARGE SCALE GENOMIC DNA]</scope>
    <source>
        <strain evidence="1">0111107301</strain>
        <tissue evidence="1">Whole body</tissue>
    </source>
</reference>
<gene>
    <name evidence="1" type="ORF">WN51_07002</name>
</gene>
<name>A0A0N0BCD7_9HYME</name>
<dbReference type="EMBL" id="KQ435915">
    <property type="protein sequence ID" value="KOX68834.1"/>
    <property type="molecule type" value="Genomic_DNA"/>
</dbReference>
<evidence type="ECO:0000313" key="2">
    <source>
        <dbReference type="Proteomes" id="UP000053105"/>
    </source>
</evidence>
<accession>A0A0N0BCD7</accession>
<proteinExistence type="predicted"/>
<protein>
    <submittedName>
        <fullName evidence="1">Uncharacterized protein</fullName>
    </submittedName>
</protein>
<keyword evidence="2" id="KW-1185">Reference proteome</keyword>
<evidence type="ECO:0000313" key="1">
    <source>
        <dbReference type="EMBL" id="KOX68834.1"/>
    </source>
</evidence>
<dbReference type="AlphaFoldDB" id="A0A0N0BCD7"/>
<sequence>MPQNFQQRSAKNINSKQLPLLIDQNSTLTIAELLQYKINAADARSNSLCLDMFSTKIFSKYVDTQSDPIRISTTVSKDRKECYQ</sequence>